<gene>
    <name evidence="5" type="ORF">SAMN04487906_3067</name>
</gene>
<dbReference type="SUPFAM" id="SSF52540">
    <property type="entry name" value="P-loop containing nucleoside triphosphate hydrolases"/>
    <property type="match status" value="1"/>
</dbReference>
<evidence type="ECO:0000259" key="4">
    <source>
        <dbReference type="PROSITE" id="PS50893"/>
    </source>
</evidence>
<dbReference type="Gene3D" id="3.40.50.300">
    <property type="entry name" value="P-loop containing nucleotide triphosphate hydrolases"/>
    <property type="match status" value="1"/>
</dbReference>
<sequence length="235" mass="25971">MITIEKLHKKFGSLEVLKGIDLQIKSGGVFAILGPNGSGKTTLIKSMLGMVIPNSGDIWIQGENIKKQWRYRHQVSYLPQIAHFPKNLKVAELLKMIKNLKNKPCDETSLVATFNLAPFLNKNLGDLSGGTKQKVNAVLTFMVDNPIIIMDEPTSGLDPVSVLELKKIILAERAKGKTIIISSHILSFIEEISDEIVFLLDGNIYFKGSVSKLKENTNKSNFEEAIASILTTSYA</sequence>
<organism evidence="5 6">
    <name type="scientific">Zhouia amylolytica</name>
    <dbReference type="NCBI Taxonomy" id="376730"/>
    <lineage>
        <taxon>Bacteria</taxon>
        <taxon>Pseudomonadati</taxon>
        <taxon>Bacteroidota</taxon>
        <taxon>Flavobacteriia</taxon>
        <taxon>Flavobacteriales</taxon>
        <taxon>Flavobacteriaceae</taxon>
        <taxon>Zhouia</taxon>
    </lineage>
</organism>
<proteinExistence type="predicted"/>
<dbReference type="InterPro" id="IPR003439">
    <property type="entry name" value="ABC_transporter-like_ATP-bd"/>
</dbReference>
<evidence type="ECO:0000256" key="3">
    <source>
        <dbReference type="ARBA" id="ARBA00022840"/>
    </source>
</evidence>
<keyword evidence="2" id="KW-0547">Nucleotide-binding</keyword>
<dbReference type="GO" id="GO:0005524">
    <property type="term" value="F:ATP binding"/>
    <property type="evidence" value="ECO:0007669"/>
    <property type="project" value="UniProtKB-KW"/>
</dbReference>
<dbReference type="AlphaFoldDB" id="A0A1I6VF12"/>
<evidence type="ECO:0000256" key="2">
    <source>
        <dbReference type="ARBA" id="ARBA00022741"/>
    </source>
</evidence>
<dbReference type="InterPro" id="IPR051782">
    <property type="entry name" value="ABC_Transporter_VariousFunc"/>
</dbReference>
<dbReference type="EMBL" id="FPAG01000009">
    <property type="protein sequence ID" value="SFT12221.1"/>
    <property type="molecule type" value="Genomic_DNA"/>
</dbReference>
<dbReference type="OrthoDB" id="9801987at2"/>
<dbReference type="Pfam" id="PF00005">
    <property type="entry name" value="ABC_tran"/>
    <property type="match status" value="1"/>
</dbReference>
<dbReference type="GO" id="GO:0016887">
    <property type="term" value="F:ATP hydrolysis activity"/>
    <property type="evidence" value="ECO:0007669"/>
    <property type="project" value="InterPro"/>
</dbReference>
<dbReference type="SMART" id="SM00382">
    <property type="entry name" value="AAA"/>
    <property type="match status" value="1"/>
</dbReference>
<name>A0A1I6VF12_9FLAO</name>
<dbReference type="CDD" id="cd03230">
    <property type="entry name" value="ABC_DR_subfamily_A"/>
    <property type="match status" value="1"/>
</dbReference>
<keyword evidence="1" id="KW-0813">Transport</keyword>
<dbReference type="PANTHER" id="PTHR42939:SF1">
    <property type="entry name" value="ABC TRANSPORTER ATP-BINDING PROTEIN ALBC-RELATED"/>
    <property type="match status" value="1"/>
</dbReference>
<evidence type="ECO:0000256" key="1">
    <source>
        <dbReference type="ARBA" id="ARBA00022448"/>
    </source>
</evidence>
<evidence type="ECO:0000313" key="5">
    <source>
        <dbReference type="EMBL" id="SFT12221.1"/>
    </source>
</evidence>
<dbReference type="RefSeq" id="WP_038266922.1">
    <property type="nucleotide sequence ID" value="NZ_FPAG01000009.1"/>
</dbReference>
<dbReference type="InterPro" id="IPR003593">
    <property type="entry name" value="AAA+_ATPase"/>
</dbReference>
<protein>
    <submittedName>
        <fullName evidence="5">Cu-processing system ATP-binding protein</fullName>
    </submittedName>
</protein>
<dbReference type="Proteomes" id="UP000183209">
    <property type="component" value="Unassembled WGS sequence"/>
</dbReference>
<dbReference type="InterPro" id="IPR027417">
    <property type="entry name" value="P-loop_NTPase"/>
</dbReference>
<reference evidence="5 6" key="1">
    <citation type="submission" date="2016-10" db="EMBL/GenBank/DDBJ databases">
        <authorList>
            <person name="de Groot N.N."/>
        </authorList>
    </citation>
    <scope>NUCLEOTIDE SEQUENCE [LARGE SCALE GENOMIC DNA]</scope>
    <source>
        <strain evidence="5 6">CGMCC 1.6114</strain>
    </source>
</reference>
<keyword evidence="3 5" id="KW-0067">ATP-binding</keyword>
<dbReference type="PROSITE" id="PS50893">
    <property type="entry name" value="ABC_TRANSPORTER_2"/>
    <property type="match status" value="1"/>
</dbReference>
<feature type="domain" description="ABC transporter" evidence="4">
    <location>
        <begin position="2"/>
        <end position="226"/>
    </location>
</feature>
<evidence type="ECO:0000313" key="6">
    <source>
        <dbReference type="Proteomes" id="UP000183209"/>
    </source>
</evidence>
<dbReference type="PANTHER" id="PTHR42939">
    <property type="entry name" value="ABC TRANSPORTER ATP-BINDING PROTEIN ALBC-RELATED"/>
    <property type="match status" value="1"/>
</dbReference>
<accession>A0A1I6VF12</accession>